<reference evidence="1" key="2">
    <citation type="journal article" date="2015" name="Data Brief">
        <title>Shoot transcriptome of the giant reed, Arundo donax.</title>
        <authorList>
            <person name="Barrero R.A."/>
            <person name="Guerrero F.D."/>
            <person name="Moolhuijzen P."/>
            <person name="Goolsby J.A."/>
            <person name="Tidwell J."/>
            <person name="Bellgard S.E."/>
            <person name="Bellgard M.I."/>
        </authorList>
    </citation>
    <scope>NUCLEOTIDE SEQUENCE</scope>
    <source>
        <tissue evidence="1">Shoot tissue taken approximately 20 cm above the soil surface</tissue>
    </source>
</reference>
<sequence>MRTRAIVVEAWGVVRHHWNVSYSS</sequence>
<proteinExistence type="predicted"/>
<dbReference type="EMBL" id="GBRH01279290">
    <property type="protein sequence ID" value="JAD18605.1"/>
    <property type="molecule type" value="Transcribed_RNA"/>
</dbReference>
<name>A0A0A8Y0X0_ARUDO</name>
<protein>
    <submittedName>
        <fullName evidence="1">Uncharacterized protein</fullName>
    </submittedName>
</protein>
<organism evidence="1">
    <name type="scientific">Arundo donax</name>
    <name type="common">Giant reed</name>
    <name type="synonym">Donax arundinaceus</name>
    <dbReference type="NCBI Taxonomy" id="35708"/>
    <lineage>
        <taxon>Eukaryota</taxon>
        <taxon>Viridiplantae</taxon>
        <taxon>Streptophyta</taxon>
        <taxon>Embryophyta</taxon>
        <taxon>Tracheophyta</taxon>
        <taxon>Spermatophyta</taxon>
        <taxon>Magnoliopsida</taxon>
        <taxon>Liliopsida</taxon>
        <taxon>Poales</taxon>
        <taxon>Poaceae</taxon>
        <taxon>PACMAD clade</taxon>
        <taxon>Arundinoideae</taxon>
        <taxon>Arundineae</taxon>
        <taxon>Arundo</taxon>
    </lineage>
</organism>
<dbReference type="AlphaFoldDB" id="A0A0A8Y0X0"/>
<accession>A0A0A8Y0X0</accession>
<reference evidence="1" key="1">
    <citation type="submission" date="2014-09" db="EMBL/GenBank/DDBJ databases">
        <authorList>
            <person name="Magalhaes I.L.F."/>
            <person name="Oliveira U."/>
            <person name="Santos F.R."/>
            <person name="Vidigal T.H.D.A."/>
            <person name="Brescovit A.D."/>
            <person name="Santos A.J."/>
        </authorList>
    </citation>
    <scope>NUCLEOTIDE SEQUENCE</scope>
    <source>
        <tissue evidence="1">Shoot tissue taken approximately 20 cm above the soil surface</tissue>
    </source>
</reference>
<evidence type="ECO:0000313" key="1">
    <source>
        <dbReference type="EMBL" id="JAD18605.1"/>
    </source>
</evidence>